<sequence>MLNNRNVRLVAIAFVAFYLLSQPAAAAEVVNNAFSAIGDAGTQLATFVNRLGT</sequence>
<dbReference type="AlphaFoldDB" id="A0A3N1D653"/>
<feature type="chain" id="PRO_5018084794" evidence="1">
    <location>
        <begin position="27"/>
        <end position="53"/>
    </location>
</feature>
<dbReference type="Proteomes" id="UP000272400">
    <property type="component" value="Unassembled WGS sequence"/>
</dbReference>
<evidence type="ECO:0000256" key="1">
    <source>
        <dbReference type="SAM" id="SignalP"/>
    </source>
</evidence>
<evidence type="ECO:0000313" key="3">
    <source>
        <dbReference type="Proteomes" id="UP000272400"/>
    </source>
</evidence>
<name>A0A3N1D653_9ACTN</name>
<accession>A0A3N1D653</accession>
<keyword evidence="1" id="KW-0732">Signal</keyword>
<organism evidence="2 3">
    <name type="scientific">Actinocorallia herbida</name>
    <dbReference type="NCBI Taxonomy" id="58109"/>
    <lineage>
        <taxon>Bacteria</taxon>
        <taxon>Bacillati</taxon>
        <taxon>Actinomycetota</taxon>
        <taxon>Actinomycetes</taxon>
        <taxon>Streptosporangiales</taxon>
        <taxon>Thermomonosporaceae</taxon>
        <taxon>Actinocorallia</taxon>
    </lineage>
</organism>
<reference evidence="2 3" key="1">
    <citation type="submission" date="2018-11" db="EMBL/GenBank/DDBJ databases">
        <title>Sequencing the genomes of 1000 actinobacteria strains.</title>
        <authorList>
            <person name="Klenk H.-P."/>
        </authorList>
    </citation>
    <scope>NUCLEOTIDE SEQUENCE [LARGE SCALE GENOMIC DNA]</scope>
    <source>
        <strain evidence="2 3">DSM 44254</strain>
    </source>
</reference>
<keyword evidence="3" id="KW-1185">Reference proteome</keyword>
<dbReference type="EMBL" id="RJKE01000001">
    <property type="protein sequence ID" value="ROO89021.1"/>
    <property type="molecule type" value="Genomic_DNA"/>
</dbReference>
<proteinExistence type="predicted"/>
<gene>
    <name evidence="2" type="ORF">EDD29_6708</name>
</gene>
<evidence type="ECO:0000313" key="2">
    <source>
        <dbReference type="EMBL" id="ROO89021.1"/>
    </source>
</evidence>
<feature type="signal peptide" evidence="1">
    <location>
        <begin position="1"/>
        <end position="26"/>
    </location>
</feature>
<comment type="caution">
    <text evidence="2">The sequence shown here is derived from an EMBL/GenBank/DDBJ whole genome shotgun (WGS) entry which is preliminary data.</text>
</comment>
<protein>
    <submittedName>
        <fullName evidence="2">Uncharacterized protein</fullName>
    </submittedName>
</protein>
<dbReference type="RefSeq" id="WP_170201681.1">
    <property type="nucleotide sequence ID" value="NZ_RJKE01000001.1"/>
</dbReference>